<evidence type="ECO:0000256" key="6">
    <source>
        <dbReference type="ARBA" id="ARBA00023284"/>
    </source>
</evidence>
<evidence type="ECO:0000256" key="3">
    <source>
        <dbReference type="ARBA" id="ARBA00022630"/>
    </source>
</evidence>
<dbReference type="InterPro" id="IPR036188">
    <property type="entry name" value="FAD/NAD-bd_sf"/>
</dbReference>
<dbReference type="InterPro" id="IPR004099">
    <property type="entry name" value="Pyr_nucl-diS_OxRdtase_dimer"/>
</dbReference>
<sequence length="586" mass="62476">MASAPLFVIVGGVAGGMSAATRARRLDESAQITVFEKGPYPGYANCGVPYALDGSVIPSEDSLILQTPESFKARFNVDVHVNTEVVAIDRENKTVSVKPTDAADESAITKVPYDKLLLSQGAEPFRPPMPGLDSSHVFTFQTIPDLKHVKAFIKEHGCRTAAVIGGGFIGLEAAENLQLMGLDVAVLEYTPHVFPPVDADLAEVLHAEMRRNKVNLVLNARVARIAAAATTGEEGGKPAHIALEDGTEVAADVVLAVMGIRARTGLAKAAGLALGRSGALAVNEHMQTTADPDVYAVGDMVETWHRVAGADMPLALAGPANRQGRLVADHVFAAGSRDPEALRRQAYRGNVGAAVCKVWGLTVASAGFGVEGLRRLGVDPEWVTVHPPHHAGYYPGARPVTLRVAFEKGTGRLLGAEAVGGEQGVDKRVDVLATAMQAGLSVLDLEHLELAYAPPYGAAKDPVNMAGFVAGNVMRGDVRIVHAEDLRGEAKDGQWRLEDVQVVDVRSLDEFKRGHVKGAVHIPVNVLRERIGELDRAKKTVVYCQVGYRGYLAYRILVQRGFEDVANLDGGYKSIAEGGWKALQEV</sequence>
<dbReference type="AlphaFoldDB" id="A0A6A6PCR3"/>
<dbReference type="PANTHER" id="PTHR43429">
    <property type="entry name" value="PYRIDINE NUCLEOTIDE-DISULFIDE OXIDOREDUCTASE DOMAIN-CONTAINING"/>
    <property type="match status" value="1"/>
</dbReference>
<organism evidence="8 9">
    <name type="scientific">Lineolata rhizophorae</name>
    <dbReference type="NCBI Taxonomy" id="578093"/>
    <lineage>
        <taxon>Eukaryota</taxon>
        <taxon>Fungi</taxon>
        <taxon>Dikarya</taxon>
        <taxon>Ascomycota</taxon>
        <taxon>Pezizomycotina</taxon>
        <taxon>Dothideomycetes</taxon>
        <taxon>Dothideomycetes incertae sedis</taxon>
        <taxon>Lineolatales</taxon>
        <taxon>Lineolataceae</taxon>
        <taxon>Lineolata</taxon>
    </lineage>
</organism>
<dbReference type="Pfam" id="PF00581">
    <property type="entry name" value="Rhodanese"/>
    <property type="match status" value="1"/>
</dbReference>
<evidence type="ECO:0000313" key="8">
    <source>
        <dbReference type="EMBL" id="KAF2461761.1"/>
    </source>
</evidence>
<dbReference type="PROSITE" id="PS50206">
    <property type="entry name" value="RHODANESE_3"/>
    <property type="match status" value="1"/>
</dbReference>
<keyword evidence="4" id="KW-0274">FAD</keyword>
<dbReference type="InterPro" id="IPR016156">
    <property type="entry name" value="FAD/NAD-linked_Rdtase_dimer_sf"/>
</dbReference>
<evidence type="ECO:0000256" key="4">
    <source>
        <dbReference type="ARBA" id="ARBA00022827"/>
    </source>
</evidence>
<evidence type="ECO:0000313" key="9">
    <source>
        <dbReference type="Proteomes" id="UP000799766"/>
    </source>
</evidence>
<keyword evidence="3" id="KW-0285">Flavoprotein</keyword>
<dbReference type="Gene3D" id="3.50.50.60">
    <property type="entry name" value="FAD/NAD(P)-binding domain"/>
    <property type="match status" value="2"/>
</dbReference>
<name>A0A6A6PCR3_9PEZI</name>
<evidence type="ECO:0000256" key="2">
    <source>
        <dbReference type="ARBA" id="ARBA00009130"/>
    </source>
</evidence>
<accession>A0A6A6PCR3</accession>
<dbReference type="OrthoDB" id="361797at2759"/>
<dbReference type="SMART" id="SM00450">
    <property type="entry name" value="RHOD"/>
    <property type="match status" value="1"/>
</dbReference>
<gene>
    <name evidence="8" type="ORF">BDY21DRAFT_388736</name>
</gene>
<reference evidence="8" key="1">
    <citation type="journal article" date="2020" name="Stud. Mycol.">
        <title>101 Dothideomycetes genomes: a test case for predicting lifestyles and emergence of pathogens.</title>
        <authorList>
            <person name="Haridas S."/>
            <person name="Albert R."/>
            <person name="Binder M."/>
            <person name="Bloem J."/>
            <person name="Labutti K."/>
            <person name="Salamov A."/>
            <person name="Andreopoulos B."/>
            <person name="Baker S."/>
            <person name="Barry K."/>
            <person name="Bills G."/>
            <person name="Bluhm B."/>
            <person name="Cannon C."/>
            <person name="Castanera R."/>
            <person name="Culley D."/>
            <person name="Daum C."/>
            <person name="Ezra D."/>
            <person name="Gonzalez J."/>
            <person name="Henrissat B."/>
            <person name="Kuo A."/>
            <person name="Liang C."/>
            <person name="Lipzen A."/>
            <person name="Lutzoni F."/>
            <person name="Magnuson J."/>
            <person name="Mondo S."/>
            <person name="Nolan M."/>
            <person name="Ohm R."/>
            <person name="Pangilinan J."/>
            <person name="Park H.-J."/>
            <person name="Ramirez L."/>
            <person name="Alfaro M."/>
            <person name="Sun H."/>
            <person name="Tritt A."/>
            <person name="Yoshinaga Y."/>
            <person name="Zwiers L.-H."/>
            <person name="Turgeon B."/>
            <person name="Goodwin S."/>
            <person name="Spatafora J."/>
            <person name="Crous P."/>
            <person name="Grigoriev I."/>
        </authorList>
    </citation>
    <scope>NUCLEOTIDE SEQUENCE</scope>
    <source>
        <strain evidence="8">ATCC 16933</strain>
    </source>
</reference>
<dbReference type="Proteomes" id="UP000799766">
    <property type="component" value="Unassembled WGS sequence"/>
</dbReference>
<evidence type="ECO:0000256" key="1">
    <source>
        <dbReference type="ARBA" id="ARBA00001974"/>
    </source>
</evidence>
<dbReference type="PRINTS" id="PR00411">
    <property type="entry name" value="PNDRDTASEI"/>
</dbReference>
<evidence type="ECO:0000259" key="7">
    <source>
        <dbReference type="PROSITE" id="PS50206"/>
    </source>
</evidence>
<dbReference type="PRINTS" id="PR00368">
    <property type="entry name" value="FADPNR"/>
</dbReference>
<dbReference type="PANTHER" id="PTHR43429:SF1">
    <property type="entry name" value="NAD(P)H SULFUR OXIDOREDUCTASE (COA-DEPENDENT)"/>
    <property type="match status" value="1"/>
</dbReference>
<dbReference type="SUPFAM" id="SSF55424">
    <property type="entry name" value="FAD/NAD-linked reductases, dimerisation (C-terminal) domain"/>
    <property type="match status" value="1"/>
</dbReference>
<dbReference type="InterPro" id="IPR023753">
    <property type="entry name" value="FAD/NAD-binding_dom"/>
</dbReference>
<keyword evidence="9" id="KW-1185">Reference proteome</keyword>
<dbReference type="InterPro" id="IPR050260">
    <property type="entry name" value="FAD-bd_OxRdtase"/>
</dbReference>
<dbReference type="SUPFAM" id="SSF51905">
    <property type="entry name" value="FAD/NAD(P)-binding domain"/>
    <property type="match status" value="2"/>
</dbReference>
<comment type="similarity">
    <text evidence="2">Belongs to the class-III pyridine nucleotide-disulfide oxidoreductase family.</text>
</comment>
<protein>
    <recommendedName>
        <fullName evidence="7">Rhodanese domain-containing protein</fullName>
    </recommendedName>
</protein>
<feature type="domain" description="Rhodanese" evidence="7">
    <location>
        <begin position="496"/>
        <end position="583"/>
    </location>
</feature>
<comment type="cofactor">
    <cofactor evidence="1">
        <name>FAD</name>
        <dbReference type="ChEBI" id="CHEBI:57692"/>
    </cofactor>
</comment>
<dbReference type="SUPFAM" id="SSF52821">
    <property type="entry name" value="Rhodanese/Cell cycle control phosphatase"/>
    <property type="match status" value="1"/>
</dbReference>
<evidence type="ECO:0000256" key="5">
    <source>
        <dbReference type="ARBA" id="ARBA00023002"/>
    </source>
</evidence>
<dbReference type="InterPro" id="IPR001763">
    <property type="entry name" value="Rhodanese-like_dom"/>
</dbReference>
<dbReference type="GO" id="GO:0016491">
    <property type="term" value="F:oxidoreductase activity"/>
    <property type="evidence" value="ECO:0007669"/>
    <property type="project" value="UniProtKB-KW"/>
</dbReference>
<dbReference type="Pfam" id="PF07992">
    <property type="entry name" value="Pyr_redox_2"/>
    <property type="match status" value="1"/>
</dbReference>
<dbReference type="EMBL" id="MU001670">
    <property type="protein sequence ID" value="KAF2461761.1"/>
    <property type="molecule type" value="Genomic_DNA"/>
</dbReference>
<dbReference type="Gene3D" id="3.40.250.10">
    <property type="entry name" value="Rhodanese-like domain"/>
    <property type="match status" value="1"/>
</dbReference>
<dbReference type="Pfam" id="PF02852">
    <property type="entry name" value="Pyr_redox_dim"/>
    <property type="match status" value="1"/>
</dbReference>
<dbReference type="InterPro" id="IPR036873">
    <property type="entry name" value="Rhodanese-like_dom_sf"/>
</dbReference>
<proteinExistence type="inferred from homology"/>
<keyword evidence="6" id="KW-0676">Redox-active center</keyword>
<keyword evidence="5" id="KW-0560">Oxidoreductase</keyword>